<proteinExistence type="predicted"/>
<evidence type="ECO:0000256" key="2">
    <source>
        <dbReference type="SAM" id="SignalP"/>
    </source>
</evidence>
<evidence type="ECO:0000256" key="1">
    <source>
        <dbReference type="SAM" id="MobiDB-lite"/>
    </source>
</evidence>
<dbReference type="EMBL" id="SPHZ02000005">
    <property type="protein sequence ID" value="KAF0916578.1"/>
    <property type="molecule type" value="Genomic_DNA"/>
</dbReference>
<organism evidence="3 4">
    <name type="scientific">Oryza meyeriana var. granulata</name>
    <dbReference type="NCBI Taxonomy" id="110450"/>
    <lineage>
        <taxon>Eukaryota</taxon>
        <taxon>Viridiplantae</taxon>
        <taxon>Streptophyta</taxon>
        <taxon>Embryophyta</taxon>
        <taxon>Tracheophyta</taxon>
        <taxon>Spermatophyta</taxon>
        <taxon>Magnoliopsida</taxon>
        <taxon>Liliopsida</taxon>
        <taxon>Poales</taxon>
        <taxon>Poaceae</taxon>
        <taxon>BOP clade</taxon>
        <taxon>Oryzoideae</taxon>
        <taxon>Oryzeae</taxon>
        <taxon>Oryzinae</taxon>
        <taxon>Oryza</taxon>
        <taxon>Oryza meyeriana</taxon>
    </lineage>
</organism>
<accession>A0A6G1DVC7</accession>
<reference evidence="3 4" key="1">
    <citation type="submission" date="2019-11" db="EMBL/GenBank/DDBJ databases">
        <title>Whole genome sequence of Oryza granulata.</title>
        <authorList>
            <person name="Li W."/>
        </authorList>
    </citation>
    <scope>NUCLEOTIDE SEQUENCE [LARGE SCALE GENOMIC DNA]</scope>
    <source>
        <strain evidence="4">cv. Menghai</strain>
        <tissue evidence="3">Leaf</tissue>
    </source>
</reference>
<dbReference type="Proteomes" id="UP000479710">
    <property type="component" value="Unassembled WGS sequence"/>
</dbReference>
<keyword evidence="4" id="KW-1185">Reference proteome</keyword>
<comment type="caution">
    <text evidence="3">The sequence shown here is derived from an EMBL/GenBank/DDBJ whole genome shotgun (WGS) entry which is preliminary data.</text>
</comment>
<feature type="signal peptide" evidence="2">
    <location>
        <begin position="1"/>
        <end position="29"/>
    </location>
</feature>
<feature type="region of interest" description="Disordered" evidence="1">
    <location>
        <begin position="79"/>
        <end position="100"/>
    </location>
</feature>
<feature type="region of interest" description="Disordered" evidence="1">
    <location>
        <begin position="33"/>
        <end position="57"/>
    </location>
</feature>
<keyword evidence="2" id="KW-0732">Signal</keyword>
<evidence type="ECO:0000313" key="4">
    <source>
        <dbReference type="Proteomes" id="UP000479710"/>
    </source>
</evidence>
<evidence type="ECO:0000313" key="3">
    <source>
        <dbReference type="EMBL" id="KAF0916578.1"/>
    </source>
</evidence>
<protein>
    <submittedName>
        <fullName evidence="3">Uncharacterized protein</fullName>
    </submittedName>
</protein>
<name>A0A6G1DVC7_9ORYZ</name>
<gene>
    <name evidence="3" type="ORF">E2562_007653</name>
</gene>
<feature type="chain" id="PRO_5026229719" evidence="2">
    <location>
        <begin position="30"/>
        <end position="100"/>
    </location>
</feature>
<dbReference type="AlphaFoldDB" id="A0A6G1DVC7"/>
<sequence length="100" mass="10884">MATLLLSSKNAPCSSPLLLVLLLLVVVFARQSSCSRPLSLPTPPTPRAMPSTANQPQLPYQEAAAESVEEEQVVMQQLSWLKSMKPRGRPQPSAPSMRTN</sequence>